<gene>
    <name evidence="3" type="primary">sypO</name>
    <name evidence="3" type="ORF">GCM10007301_40020</name>
</gene>
<evidence type="ECO:0000313" key="4">
    <source>
        <dbReference type="Proteomes" id="UP000606044"/>
    </source>
</evidence>
<accession>A0A917FGQ9</accession>
<evidence type="ECO:0000256" key="1">
    <source>
        <dbReference type="SAM" id="Coils"/>
    </source>
</evidence>
<keyword evidence="4" id="KW-1185">Reference proteome</keyword>
<reference evidence="3" key="1">
    <citation type="journal article" date="2014" name="Int. J. Syst. Evol. Microbiol.">
        <title>Complete genome sequence of Corynebacterium casei LMG S-19264T (=DSM 44701T), isolated from a smear-ripened cheese.</title>
        <authorList>
            <consortium name="US DOE Joint Genome Institute (JGI-PGF)"/>
            <person name="Walter F."/>
            <person name="Albersmeier A."/>
            <person name="Kalinowski J."/>
            <person name="Ruckert C."/>
        </authorList>
    </citation>
    <scope>NUCLEOTIDE SEQUENCE</scope>
    <source>
        <strain evidence="3">CCM 7897</strain>
    </source>
</reference>
<dbReference type="PANTHER" id="PTHR32309:SF13">
    <property type="entry name" value="FERRIC ENTEROBACTIN TRANSPORT PROTEIN FEPE"/>
    <property type="match status" value="1"/>
</dbReference>
<sequence>MFETTSDTFAYVVQVAWRRRFLAVIPILLLPPLALVAASLAPARYEARMTLLVQEPAKLNPILNDIAVNPNIKERMSALIALAHSEVVLGKVLEDLKRVTPETSPKAREEMVRAISEAVSIQLVGSDIIEMRIRSLDPTSPAQTLQALSRRFIERLVSPERTAVQDSERFLREQMGERRKALDEAERANLDFKTANADKLPALYNTTVQRLATLEQQLETKQMELSIAGATMDELRKRLATTNPLVGRIEEQIVSASSELASLRARYTDEHSLVQAAEWHLQRLEQERQHLLSESHAIGSTDLDRLWNMASGLGGTSSTAPAGANTQTRDNDRTATPLLVSQLQRLQEQQSKRVGLENEVEQLKKTIASLQRDIAEFGPIEQQQQQLERAVTFARENYESLAKRYEMARVTGALGTFEAPERVKVLEAPSDPASKVTPGYFLYLLAGLFAGCAVGGALAAASELLDTRLRRPSDFARVLGVPVIARIPRIEAPNRMKAA</sequence>
<proteinExistence type="predicted"/>
<keyword evidence="1" id="KW-0175">Coiled coil</keyword>
<comment type="caution">
    <text evidence="3">The sequence shown here is derived from an EMBL/GenBank/DDBJ whole genome shotgun (WGS) entry which is preliminary data.</text>
</comment>
<feature type="coiled-coil region" evidence="1">
    <location>
        <begin position="171"/>
        <end position="294"/>
    </location>
</feature>
<feature type="transmembrane region" description="Helical" evidence="2">
    <location>
        <begin position="440"/>
        <end position="461"/>
    </location>
</feature>
<keyword evidence="2" id="KW-0812">Transmembrane</keyword>
<dbReference type="PANTHER" id="PTHR32309">
    <property type="entry name" value="TYROSINE-PROTEIN KINASE"/>
    <property type="match status" value="1"/>
</dbReference>
<dbReference type="EMBL" id="BMCT01000006">
    <property type="protein sequence ID" value="GGF76019.1"/>
    <property type="molecule type" value="Genomic_DNA"/>
</dbReference>
<organism evidence="3 4">
    <name type="scientific">Azorhizobium oxalatiphilum</name>
    <dbReference type="NCBI Taxonomy" id="980631"/>
    <lineage>
        <taxon>Bacteria</taxon>
        <taxon>Pseudomonadati</taxon>
        <taxon>Pseudomonadota</taxon>
        <taxon>Alphaproteobacteria</taxon>
        <taxon>Hyphomicrobiales</taxon>
        <taxon>Xanthobacteraceae</taxon>
        <taxon>Azorhizobium</taxon>
    </lineage>
</organism>
<feature type="coiled-coil region" evidence="1">
    <location>
        <begin position="339"/>
        <end position="404"/>
    </location>
</feature>
<evidence type="ECO:0000256" key="2">
    <source>
        <dbReference type="SAM" id="Phobius"/>
    </source>
</evidence>
<dbReference type="InterPro" id="IPR050445">
    <property type="entry name" value="Bact_polysacc_biosynth/exp"/>
</dbReference>
<evidence type="ECO:0000313" key="3">
    <source>
        <dbReference type="EMBL" id="GGF76019.1"/>
    </source>
</evidence>
<dbReference type="RefSeq" id="WP_188581868.1">
    <property type="nucleotide sequence ID" value="NZ_BMCT01000006.1"/>
</dbReference>
<dbReference type="Proteomes" id="UP000606044">
    <property type="component" value="Unassembled WGS sequence"/>
</dbReference>
<feature type="transmembrane region" description="Helical" evidence="2">
    <location>
        <begin position="21"/>
        <end position="41"/>
    </location>
</feature>
<keyword evidence="2" id="KW-0472">Membrane</keyword>
<protein>
    <submittedName>
        <fullName evidence="3">Chain-length determining protein</fullName>
    </submittedName>
</protein>
<keyword evidence="2" id="KW-1133">Transmembrane helix</keyword>
<dbReference type="AlphaFoldDB" id="A0A917FGQ9"/>
<dbReference type="GO" id="GO:0004713">
    <property type="term" value="F:protein tyrosine kinase activity"/>
    <property type="evidence" value="ECO:0007669"/>
    <property type="project" value="TreeGrafter"/>
</dbReference>
<dbReference type="GO" id="GO:0005886">
    <property type="term" value="C:plasma membrane"/>
    <property type="evidence" value="ECO:0007669"/>
    <property type="project" value="TreeGrafter"/>
</dbReference>
<reference evidence="3" key="2">
    <citation type="submission" date="2020-09" db="EMBL/GenBank/DDBJ databases">
        <authorList>
            <person name="Sun Q."/>
            <person name="Sedlacek I."/>
        </authorList>
    </citation>
    <scope>NUCLEOTIDE SEQUENCE</scope>
    <source>
        <strain evidence="3">CCM 7897</strain>
    </source>
</reference>
<name>A0A917FGQ9_9HYPH</name>